<accession>A0A137SGG0</accession>
<dbReference type="InterPro" id="IPR051081">
    <property type="entry name" value="HTH_MetalResp_TranReg"/>
</dbReference>
<dbReference type="SMART" id="SM00418">
    <property type="entry name" value="HTH_ARSR"/>
    <property type="match status" value="1"/>
</dbReference>
<organism evidence="5 6">
    <name type="scientific">Marinobacter excellens LAMA 842</name>
    <dbReference type="NCBI Taxonomy" id="1306954"/>
    <lineage>
        <taxon>Bacteria</taxon>
        <taxon>Pseudomonadati</taxon>
        <taxon>Pseudomonadota</taxon>
        <taxon>Gammaproteobacteria</taxon>
        <taxon>Pseudomonadales</taxon>
        <taxon>Marinobacteraceae</taxon>
        <taxon>Marinobacter</taxon>
    </lineage>
</organism>
<dbReference type="InterPro" id="IPR001845">
    <property type="entry name" value="HTH_ArsR_DNA-bd_dom"/>
</dbReference>
<comment type="caution">
    <text evidence="5">The sequence shown here is derived from an EMBL/GenBank/DDBJ whole genome shotgun (WGS) entry which is preliminary data.</text>
</comment>
<dbReference type="SUPFAM" id="SSF46785">
    <property type="entry name" value="Winged helix' DNA-binding domain"/>
    <property type="match status" value="1"/>
</dbReference>
<keyword evidence="6" id="KW-1185">Reference proteome</keyword>
<keyword evidence="1" id="KW-0805">Transcription regulation</keyword>
<name>A0A137SGG0_9GAMM</name>
<dbReference type="NCBIfam" id="NF033788">
    <property type="entry name" value="HTH_metalloreg"/>
    <property type="match status" value="1"/>
</dbReference>
<dbReference type="PANTHER" id="PTHR33154">
    <property type="entry name" value="TRANSCRIPTIONAL REGULATOR, ARSR FAMILY"/>
    <property type="match status" value="1"/>
</dbReference>
<dbReference type="Pfam" id="PF01022">
    <property type="entry name" value="HTH_5"/>
    <property type="match status" value="1"/>
</dbReference>
<dbReference type="Proteomes" id="UP000070282">
    <property type="component" value="Unassembled WGS sequence"/>
</dbReference>
<dbReference type="PRINTS" id="PR00778">
    <property type="entry name" value="HTHARSR"/>
</dbReference>
<dbReference type="CDD" id="cd00090">
    <property type="entry name" value="HTH_ARSR"/>
    <property type="match status" value="1"/>
</dbReference>
<reference evidence="6" key="1">
    <citation type="submission" date="2015-12" db="EMBL/GenBank/DDBJ databases">
        <authorList>
            <person name="Lima A."/>
            <person name="Farahani Zayas N."/>
            <person name="Castro Da Silva M.A."/>
            <person name="Cabral A."/>
            <person name="Pessatti M.L."/>
        </authorList>
    </citation>
    <scope>NUCLEOTIDE SEQUENCE [LARGE SCALE GENOMIC DNA]</scope>
    <source>
        <strain evidence="6">LAMA 842</strain>
    </source>
</reference>
<evidence type="ECO:0000256" key="1">
    <source>
        <dbReference type="ARBA" id="ARBA00023015"/>
    </source>
</evidence>
<evidence type="ECO:0000313" key="5">
    <source>
        <dbReference type="EMBL" id="KXO11527.1"/>
    </source>
</evidence>
<evidence type="ECO:0000256" key="3">
    <source>
        <dbReference type="ARBA" id="ARBA00023163"/>
    </source>
</evidence>
<dbReference type="InterPro" id="IPR036388">
    <property type="entry name" value="WH-like_DNA-bd_sf"/>
</dbReference>
<dbReference type="PROSITE" id="PS50987">
    <property type="entry name" value="HTH_ARSR_2"/>
    <property type="match status" value="1"/>
</dbReference>
<dbReference type="PATRIC" id="fig|1306954.6.peg.2536"/>
<evidence type="ECO:0000259" key="4">
    <source>
        <dbReference type="PROSITE" id="PS50987"/>
    </source>
</evidence>
<evidence type="ECO:0000313" key="6">
    <source>
        <dbReference type="Proteomes" id="UP000070282"/>
    </source>
</evidence>
<dbReference type="EMBL" id="LOCO01000003">
    <property type="protein sequence ID" value="KXO11527.1"/>
    <property type="molecule type" value="Genomic_DNA"/>
</dbReference>
<evidence type="ECO:0000256" key="2">
    <source>
        <dbReference type="ARBA" id="ARBA00023125"/>
    </source>
</evidence>
<dbReference type="GO" id="GO:0003677">
    <property type="term" value="F:DNA binding"/>
    <property type="evidence" value="ECO:0007669"/>
    <property type="project" value="UniProtKB-KW"/>
</dbReference>
<keyword evidence="2" id="KW-0238">DNA-binding</keyword>
<protein>
    <submittedName>
        <fullName evidence="5">Arsenical resistance operon repressor</fullName>
    </submittedName>
</protein>
<feature type="domain" description="HTH arsR-type" evidence="4">
    <location>
        <begin position="1"/>
        <end position="94"/>
    </location>
</feature>
<gene>
    <name evidence="5" type="ORF">J122_990</name>
</gene>
<dbReference type="GO" id="GO:0003700">
    <property type="term" value="F:DNA-binding transcription factor activity"/>
    <property type="evidence" value="ECO:0007669"/>
    <property type="project" value="InterPro"/>
</dbReference>
<keyword evidence="3" id="KW-0804">Transcription</keyword>
<dbReference type="PANTHER" id="PTHR33154:SF33">
    <property type="entry name" value="TRANSCRIPTIONAL REPRESSOR SDPR"/>
    <property type="match status" value="1"/>
</dbReference>
<dbReference type="InterPro" id="IPR036390">
    <property type="entry name" value="WH_DNA-bd_sf"/>
</dbReference>
<proteinExistence type="predicted"/>
<dbReference type="InterPro" id="IPR011991">
    <property type="entry name" value="ArsR-like_HTH"/>
</dbReference>
<dbReference type="AlphaFoldDB" id="A0A137SGG0"/>
<dbReference type="RefSeq" id="WP_061331402.1">
    <property type="nucleotide sequence ID" value="NZ_LOCO01000003.1"/>
</dbReference>
<sequence length="94" mass="10501">MTLSNDIQKFLQALSNPNRQRIMLLFAEQPVLTVGDVASRTDLGMSTVSEHLKQLREAGLLNAEKVGKEVEYRVNVARIQDLLNQLNGFLGQCC</sequence>
<dbReference type="Gene3D" id="1.10.10.10">
    <property type="entry name" value="Winged helix-like DNA-binding domain superfamily/Winged helix DNA-binding domain"/>
    <property type="match status" value="1"/>
</dbReference>